<dbReference type="Proteomes" id="UP000465360">
    <property type="component" value="Unassembled WGS sequence"/>
</dbReference>
<dbReference type="PROSITE" id="PS50011">
    <property type="entry name" value="PROTEIN_KINASE_DOM"/>
    <property type="match status" value="1"/>
</dbReference>
<evidence type="ECO:0000256" key="16">
    <source>
        <dbReference type="SAM" id="MobiDB-lite"/>
    </source>
</evidence>
<evidence type="ECO:0000256" key="15">
    <source>
        <dbReference type="PROSITE-ProRule" id="PRU10141"/>
    </source>
</evidence>
<dbReference type="InterPro" id="IPR000719">
    <property type="entry name" value="Prot_kinase_dom"/>
</dbReference>
<dbReference type="SMART" id="SM00220">
    <property type="entry name" value="S_TKc"/>
    <property type="match status" value="1"/>
</dbReference>
<feature type="transmembrane region" description="Helical" evidence="17">
    <location>
        <begin position="454"/>
        <end position="475"/>
    </location>
</feature>
<comment type="catalytic activity">
    <reaction evidence="14">
        <text>L-seryl-[protein] + ATP = O-phospho-L-seryl-[protein] + ADP + H(+)</text>
        <dbReference type="Rhea" id="RHEA:17989"/>
        <dbReference type="Rhea" id="RHEA-COMP:9863"/>
        <dbReference type="Rhea" id="RHEA-COMP:11604"/>
        <dbReference type="ChEBI" id="CHEBI:15378"/>
        <dbReference type="ChEBI" id="CHEBI:29999"/>
        <dbReference type="ChEBI" id="CHEBI:30616"/>
        <dbReference type="ChEBI" id="CHEBI:83421"/>
        <dbReference type="ChEBI" id="CHEBI:456216"/>
        <dbReference type="EC" id="2.7.11.1"/>
    </reaction>
</comment>
<feature type="transmembrane region" description="Helical" evidence="17">
    <location>
        <begin position="401"/>
        <end position="418"/>
    </location>
</feature>
<evidence type="ECO:0000256" key="5">
    <source>
        <dbReference type="ARBA" id="ARBA00022553"/>
    </source>
</evidence>
<feature type="compositionally biased region" description="Pro residues" evidence="16">
    <location>
        <begin position="274"/>
        <end position="288"/>
    </location>
</feature>
<reference evidence="19 20" key="1">
    <citation type="journal article" date="2019" name="Emerg. Microbes Infect.">
        <title>Comprehensive subspecies identification of 175 nontuberculous mycobacteria species based on 7547 genomic profiles.</title>
        <authorList>
            <person name="Matsumoto Y."/>
            <person name="Kinjo T."/>
            <person name="Motooka D."/>
            <person name="Nabeya D."/>
            <person name="Jung N."/>
            <person name="Uechi K."/>
            <person name="Horii T."/>
            <person name="Iida T."/>
            <person name="Fujita J."/>
            <person name="Nakamura S."/>
        </authorList>
    </citation>
    <scope>NUCLEOTIDE SEQUENCE [LARGE SCALE GENOMIC DNA]</scope>
    <source>
        <strain evidence="19 20">JCM 30725</strain>
    </source>
</reference>
<evidence type="ECO:0000256" key="8">
    <source>
        <dbReference type="ARBA" id="ARBA00022741"/>
    </source>
</evidence>
<keyword evidence="4" id="KW-0723">Serine/threonine-protein kinase</keyword>
<dbReference type="PROSITE" id="PS00107">
    <property type="entry name" value="PROTEIN_KINASE_ATP"/>
    <property type="match status" value="1"/>
</dbReference>
<keyword evidence="20" id="KW-1185">Reference proteome</keyword>
<keyword evidence="5" id="KW-0597">Phosphoprotein</keyword>
<comment type="caution">
    <text evidence="19">The sequence shown here is derived from an EMBL/GenBank/DDBJ whole genome shotgun (WGS) entry which is preliminary data.</text>
</comment>
<dbReference type="Pfam" id="PF00069">
    <property type="entry name" value="Pkinase"/>
    <property type="match status" value="1"/>
</dbReference>
<dbReference type="FunFam" id="1.10.510.10:FF:000021">
    <property type="entry name" value="Serine/threonine protein kinase"/>
    <property type="match status" value="1"/>
</dbReference>
<evidence type="ECO:0000256" key="2">
    <source>
        <dbReference type="ARBA" id="ARBA00012513"/>
    </source>
</evidence>
<evidence type="ECO:0000256" key="17">
    <source>
        <dbReference type="SAM" id="Phobius"/>
    </source>
</evidence>
<evidence type="ECO:0000256" key="4">
    <source>
        <dbReference type="ARBA" id="ARBA00022527"/>
    </source>
</evidence>
<dbReference type="AlphaFoldDB" id="A0A7I9YUL1"/>
<feature type="region of interest" description="Disordered" evidence="16">
    <location>
        <begin position="216"/>
        <end position="238"/>
    </location>
</feature>
<dbReference type="PANTHER" id="PTHR43289">
    <property type="entry name" value="MITOGEN-ACTIVATED PROTEIN KINASE KINASE KINASE 20-RELATED"/>
    <property type="match status" value="1"/>
</dbReference>
<evidence type="ECO:0000313" key="19">
    <source>
        <dbReference type="EMBL" id="GFG92272.1"/>
    </source>
</evidence>
<feature type="binding site" evidence="15">
    <location>
        <position position="38"/>
    </location>
    <ligand>
        <name>ATP</name>
        <dbReference type="ChEBI" id="CHEBI:30616"/>
    </ligand>
</feature>
<keyword evidence="8 15" id="KW-0547">Nucleotide-binding</keyword>
<feature type="transmembrane region" description="Helical" evidence="17">
    <location>
        <begin position="344"/>
        <end position="365"/>
    </location>
</feature>
<protein>
    <recommendedName>
        <fullName evidence="2">non-specific serine/threonine protein kinase</fullName>
        <ecNumber evidence="2">2.7.11.1</ecNumber>
    </recommendedName>
</protein>
<dbReference type="RefSeq" id="WP_163716483.1">
    <property type="nucleotide sequence ID" value="NZ_BLKZ01000001.1"/>
</dbReference>
<evidence type="ECO:0000256" key="13">
    <source>
        <dbReference type="ARBA" id="ARBA00047899"/>
    </source>
</evidence>
<evidence type="ECO:0000256" key="10">
    <source>
        <dbReference type="ARBA" id="ARBA00022840"/>
    </source>
</evidence>
<evidence type="ECO:0000256" key="6">
    <source>
        <dbReference type="ARBA" id="ARBA00022679"/>
    </source>
</evidence>
<comment type="subcellular location">
    <subcellularLocation>
        <location evidence="1">Cell membrane</location>
        <topology evidence="1">Single-pass membrane protein</topology>
    </subcellularLocation>
</comment>
<dbReference type="SUPFAM" id="SSF56112">
    <property type="entry name" value="Protein kinase-like (PK-like)"/>
    <property type="match status" value="1"/>
</dbReference>
<feature type="domain" description="Protein kinase" evidence="18">
    <location>
        <begin position="9"/>
        <end position="270"/>
    </location>
</feature>
<dbReference type="Gene3D" id="1.10.510.10">
    <property type="entry name" value="Transferase(Phosphotransferase) domain 1"/>
    <property type="match status" value="1"/>
</dbReference>
<keyword evidence="3" id="KW-1003">Cell membrane</keyword>
<keyword evidence="9" id="KW-0418">Kinase</keyword>
<keyword evidence="11 17" id="KW-1133">Transmembrane helix</keyword>
<organism evidence="19 20">
    <name type="scientific">Mycobacterium bourgelatii</name>
    <dbReference type="NCBI Taxonomy" id="1273442"/>
    <lineage>
        <taxon>Bacteria</taxon>
        <taxon>Bacillati</taxon>
        <taxon>Actinomycetota</taxon>
        <taxon>Actinomycetes</taxon>
        <taxon>Mycobacteriales</taxon>
        <taxon>Mycobacteriaceae</taxon>
        <taxon>Mycobacterium</taxon>
    </lineage>
</organism>
<dbReference type="CDD" id="cd14014">
    <property type="entry name" value="STKc_PknB_like"/>
    <property type="match status" value="1"/>
</dbReference>
<feature type="compositionally biased region" description="Low complexity" evidence="16">
    <location>
        <begin position="257"/>
        <end position="273"/>
    </location>
</feature>
<evidence type="ECO:0000256" key="9">
    <source>
        <dbReference type="ARBA" id="ARBA00022777"/>
    </source>
</evidence>
<evidence type="ECO:0000256" key="14">
    <source>
        <dbReference type="ARBA" id="ARBA00048679"/>
    </source>
</evidence>
<dbReference type="GO" id="GO:0005886">
    <property type="term" value="C:plasma membrane"/>
    <property type="evidence" value="ECO:0007669"/>
    <property type="project" value="UniProtKB-SubCell"/>
</dbReference>
<dbReference type="Gene3D" id="3.30.200.20">
    <property type="entry name" value="Phosphorylase Kinase, domain 1"/>
    <property type="match status" value="1"/>
</dbReference>
<sequence length="485" mass="51864">MDEVAFGRYQLHELIGEGGMGHVYKAHDTAIGRDVAIKVLPPEMATLDGYRERFRREAQIAARLTEPHIIPIHDTGEIDGRLYLVMPIVEGVDVQTLLRRDGPMSPPQAVRVIEQLAAALNAAHRNGLVHRDVKPSNALMTSDGHVYLIDFGIAHDAEATRLTQTGAMIGTCSYMAPERFLEGGSIDARADVYALTCVLHECLTGTTPFRGTSMEQQIAAHLSKEPPKPNASNPDIPAGFDEVIARGMAKEPNERYQSAAELAEAAQQALGQPAPQPQSAVPPEPSRPAEPAASAAPETQPLEPAISLGTFAYALFGVVVLWSVTAGLLAPWRDASWDPKDGAIPSLFMWACILTVIPGLVLLALGRERTHVVRTMAGRALVTLGLGTLLFRLLGWELTPFLGIAGVLSAAVPLYPRVPALARGYLICGLGVLALALLDTLARPLDVRIGSLQLVLGASIGLLWVVAALITARSADQSPTPPARR</sequence>
<evidence type="ECO:0000256" key="11">
    <source>
        <dbReference type="ARBA" id="ARBA00022989"/>
    </source>
</evidence>
<name>A0A7I9YUL1_MYCBU</name>
<accession>A0A7I9YUL1</accession>
<feature type="transmembrane region" description="Helical" evidence="17">
    <location>
        <begin position="425"/>
        <end position="442"/>
    </location>
</feature>
<dbReference type="GO" id="GO:0005524">
    <property type="term" value="F:ATP binding"/>
    <property type="evidence" value="ECO:0007669"/>
    <property type="project" value="UniProtKB-UniRule"/>
</dbReference>
<dbReference type="GO" id="GO:0004674">
    <property type="term" value="F:protein serine/threonine kinase activity"/>
    <property type="evidence" value="ECO:0007669"/>
    <property type="project" value="UniProtKB-KW"/>
</dbReference>
<proteinExistence type="predicted"/>
<evidence type="ECO:0000256" key="3">
    <source>
        <dbReference type="ARBA" id="ARBA00022475"/>
    </source>
</evidence>
<evidence type="ECO:0000313" key="20">
    <source>
        <dbReference type="Proteomes" id="UP000465360"/>
    </source>
</evidence>
<keyword evidence="7 17" id="KW-0812">Transmembrane</keyword>
<dbReference type="InterPro" id="IPR011009">
    <property type="entry name" value="Kinase-like_dom_sf"/>
</dbReference>
<gene>
    <name evidence="19" type="ORF">MBOU_43140</name>
</gene>
<feature type="region of interest" description="Disordered" evidence="16">
    <location>
        <begin position="254"/>
        <end position="298"/>
    </location>
</feature>
<dbReference type="EMBL" id="BLKZ01000001">
    <property type="protein sequence ID" value="GFG92272.1"/>
    <property type="molecule type" value="Genomic_DNA"/>
</dbReference>
<evidence type="ECO:0000256" key="7">
    <source>
        <dbReference type="ARBA" id="ARBA00022692"/>
    </source>
</evidence>
<comment type="catalytic activity">
    <reaction evidence="13">
        <text>L-threonyl-[protein] + ATP = O-phospho-L-threonyl-[protein] + ADP + H(+)</text>
        <dbReference type="Rhea" id="RHEA:46608"/>
        <dbReference type="Rhea" id="RHEA-COMP:11060"/>
        <dbReference type="Rhea" id="RHEA-COMP:11605"/>
        <dbReference type="ChEBI" id="CHEBI:15378"/>
        <dbReference type="ChEBI" id="CHEBI:30013"/>
        <dbReference type="ChEBI" id="CHEBI:30616"/>
        <dbReference type="ChEBI" id="CHEBI:61977"/>
        <dbReference type="ChEBI" id="CHEBI:456216"/>
        <dbReference type="EC" id="2.7.11.1"/>
    </reaction>
</comment>
<feature type="compositionally biased region" description="Low complexity" evidence="16">
    <location>
        <begin position="289"/>
        <end position="298"/>
    </location>
</feature>
<keyword evidence="6" id="KW-0808">Transferase</keyword>
<dbReference type="InterPro" id="IPR017441">
    <property type="entry name" value="Protein_kinase_ATP_BS"/>
</dbReference>
<evidence type="ECO:0000259" key="18">
    <source>
        <dbReference type="PROSITE" id="PS50011"/>
    </source>
</evidence>
<dbReference type="EC" id="2.7.11.1" evidence="2"/>
<dbReference type="GO" id="GO:0045717">
    <property type="term" value="P:negative regulation of fatty acid biosynthetic process"/>
    <property type="evidence" value="ECO:0007669"/>
    <property type="project" value="UniProtKB-ARBA"/>
</dbReference>
<evidence type="ECO:0000256" key="1">
    <source>
        <dbReference type="ARBA" id="ARBA00004162"/>
    </source>
</evidence>
<keyword evidence="12 17" id="KW-0472">Membrane</keyword>
<dbReference type="FunFam" id="3.30.200.20:FF:000035">
    <property type="entry name" value="Serine/threonine protein kinase Stk1"/>
    <property type="match status" value="1"/>
</dbReference>
<evidence type="ECO:0000256" key="12">
    <source>
        <dbReference type="ARBA" id="ARBA00023136"/>
    </source>
</evidence>
<feature type="transmembrane region" description="Helical" evidence="17">
    <location>
        <begin position="311"/>
        <end position="332"/>
    </location>
</feature>
<dbReference type="PANTHER" id="PTHR43289:SF6">
    <property type="entry name" value="SERINE_THREONINE-PROTEIN KINASE NEKL-3"/>
    <property type="match status" value="1"/>
</dbReference>
<keyword evidence="10 15" id="KW-0067">ATP-binding</keyword>